<accession>A0A8X6PRZ7</accession>
<evidence type="ECO:0000313" key="1">
    <source>
        <dbReference type="EMBL" id="GFT80231.1"/>
    </source>
</evidence>
<dbReference type="EMBL" id="BMAW01071885">
    <property type="protein sequence ID" value="GFT80231.1"/>
    <property type="molecule type" value="Genomic_DNA"/>
</dbReference>
<keyword evidence="2" id="KW-1185">Reference proteome</keyword>
<proteinExistence type="predicted"/>
<dbReference type="Proteomes" id="UP000887013">
    <property type="component" value="Unassembled WGS sequence"/>
</dbReference>
<comment type="caution">
    <text evidence="1">The sequence shown here is derived from an EMBL/GenBank/DDBJ whole genome shotgun (WGS) entry which is preliminary data.</text>
</comment>
<name>A0A8X6PRZ7_NEPPI</name>
<evidence type="ECO:0000313" key="2">
    <source>
        <dbReference type="Proteomes" id="UP000887013"/>
    </source>
</evidence>
<organism evidence="1 2">
    <name type="scientific">Nephila pilipes</name>
    <name type="common">Giant wood spider</name>
    <name type="synonym">Nephila maculata</name>
    <dbReference type="NCBI Taxonomy" id="299642"/>
    <lineage>
        <taxon>Eukaryota</taxon>
        <taxon>Metazoa</taxon>
        <taxon>Ecdysozoa</taxon>
        <taxon>Arthropoda</taxon>
        <taxon>Chelicerata</taxon>
        <taxon>Arachnida</taxon>
        <taxon>Araneae</taxon>
        <taxon>Araneomorphae</taxon>
        <taxon>Entelegynae</taxon>
        <taxon>Araneoidea</taxon>
        <taxon>Nephilidae</taxon>
        <taxon>Nephila</taxon>
    </lineage>
</organism>
<dbReference type="AlphaFoldDB" id="A0A8X6PRZ7"/>
<gene>
    <name evidence="1" type="ORF">NPIL_190531</name>
</gene>
<sequence>MKKRCSPECKEDYLHIWEETIADNLEAFDDIRHSLPCGPSKHVKTSKTLRDRNQAKLNQTLIGTDFISSAGLVLYVKNTCRYFWYTLTHNYAFGEELDSPFIAEKISSNTCQLKEGEGVVKCGILSMEEMCDNAKNKNNSEGAKDNVLADEADPTPVPSLSDAITTFETIRIFIYA</sequence>
<reference evidence="1" key="1">
    <citation type="submission" date="2020-08" db="EMBL/GenBank/DDBJ databases">
        <title>Multicomponent nature underlies the extraordinary mechanical properties of spider dragline silk.</title>
        <authorList>
            <person name="Kono N."/>
            <person name="Nakamura H."/>
            <person name="Mori M."/>
            <person name="Yoshida Y."/>
            <person name="Ohtoshi R."/>
            <person name="Malay A.D."/>
            <person name="Moran D.A.P."/>
            <person name="Tomita M."/>
            <person name="Numata K."/>
            <person name="Arakawa K."/>
        </authorList>
    </citation>
    <scope>NUCLEOTIDE SEQUENCE</scope>
</reference>
<protein>
    <submittedName>
        <fullName evidence="1">Uncharacterized protein</fullName>
    </submittedName>
</protein>